<comment type="caution">
    <text evidence="1">The sequence shown here is derived from an EMBL/GenBank/DDBJ whole genome shotgun (WGS) entry which is preliminary data.</text>
</comment>
<accession>A0A0F9MR27</accession>
<gene>
    <name evidence="1" type="ORF">LCGC14_1428260</name>
</gene>
<reference evidence="1" key="1">
    <citation type="journal article" date="2015" name="Nature">
        <title>Complex archaea that bridge the gap between prokaryotes and eukaryotes.</title>
        <authorList>
            <person name="Spang A."/>
            <person name="Saw J.H."/>
            <person name="Jorgensen S.L."/>
            <person name="Zaremba-Niedzwiedzka K."/>
            <person name="Martijn J."/>
            <person name="Lind A.E."/>
            <person name="van Eijk R."/>
            <person name="Schleper C."/>
            <person name="Guy L."/>
            <person name="Ettema T.J."/>
        </authorList>
    </citation>
    <scope>NUCLEOTIDE SEQUENCE</scope>
</reference>
<dbReference type="EMBL" id="LAZR01009594">
    <property type="protein sequence ID" value="KKM71677.1"/>
    <property type="molecule type" value="Genomic_DNA"/>
</dbReference>
<proteinExistence type="predicted"/>
<sequence>MKLFDFGFVILNLPDLVGEHARQAINCLPCPCRHLRRVDLVLGCNFLRRLVSAKRLKRYRGLKLI</sequence>
<protein>
    <submittedName>
        <fullName evidence="1">Uncharacterized protein</fullName>
    </submittedName>
</protein>
<evidence type="ECO:0000313" key="1">
    <source>
        <dbReference type="EMBL" id="KKM71677.1"/>
    </source>
</evidence>
<dbReference type="AlphaFoldDB" id="A0A0F9MR27"/>
<name>A0A0F9MR27_9ZZZZ</name>
<organism evidence="1">
    <name type="scientific">marine sediment metagenome</name>
    <dbReference type="NCBI Taxonomy" id="412755"/>
    <lineage>
        <taxon>unclassified sequences</taxon>
        <taxon>metagenomes</taxon>
        <taxon>ecological metagenomes</taxon>
    </lineage>
</organism>